<evidence type="ECO:0008006" key="4">
    <source>
        <dbReference type="Google" id="ProtNLM"/>
    </source>
</evidence>
<reference evidence="2 3" key="1">
    <citation type="submission" date="2018-12" db="EMBL/GenBank/DDBJ databases">
        <title>Hymenobacter gummosus sp. nov., isolated from a spring.</title>
        <authorList>
            <person name="Nie L."/>
        </authorList>
    </citation>
    <scope>NUCLEOTIDE SEQUENCE [LARGE SCALE GENOMIC DNA]</scope>
    <source>
        <strain evidence="2 3">KCTC 52166</strain>
    </source>
</reference>
<keyword evidence="3" id="KW-1185">Reference proteome</keyword>
<keyword evidence="1" id="KW-0732">Signal</keyword>
<proteinExistence type="predicted"/>
<gene>
    <name evidence="2" type="ORF">EJV47_03855</name>
</gene>
<feature type="chain" id="PRO_5018546140" description="DUF4369 domain-containing protein" evidence="1">
    <location>
        <begin position="21"/>
        <end position="247"/>
    </location>
</feature>
<evidence type="ECO:0000313" key="2">
    <source>
        <dbReference type="EMBL" id="RTQ52170.1"/>
    </source>
</evidence>
<name>A0A3S0JCD5_9BACT</name>
<feature type="signal peptide" evidence="1">
    <location>
        <begin position="1"/>
        <end position="20"/>
    </location>
</feature>
<comment type="caution">
    <text evidence="2">The sequence shown here is derived from an EMBL/GenBank/DDBJ whole genome shotgun (WGS) entry which is preliminary data.</text>
</comment>
<dbReference type="EMBL" id="RXOF01000002">
    <property type="protein sequence ID" value="RTQ52170.1"/>
    <property type="molecule type" value="Genomic_DNA"/>
</dbReference>
<organism evidence="2 3">
    <name type="scientific">Hymenobacter gummosus</name>
    <dbReference type="NCBI Taxonomy" id="1776032"/>
    <lineage>
        <taxon>Bacteria</taxon>
        <taxon>Pseudomonadati</taxon>
        <taxon>Bacteroidota</taxon>
        <taxon>Cytophagia</taxon>
        <taxon>Cytophagales</taxon>
        <taxon>Hymenobacteraceae</taxon>
        <taxon>Hymenobacter</taxon>
    </lineage>
</organism>
<evidence type="ECO:0000256" key="1">
    <source>
        <dbReference type="SAM" id="SignalP"/>
    </source>
</evidence>
<evidence type="ECO:0000313" key="3">
    <source>
        <dbReference type="Proteomes" id="UP000282184"/>
    </source>
</evidence>
<protein>
    <recommendedName>
        <fullName evidence="4">DUF4369 domain-containing protein</fullName>
    </recommendedName>
</protein>
<sequence>MRKQILPLLLLLLPAPAVLAQGVPINEVQSLHGGQPGNGLAYNTNQYLMMAKPMGAMIGVKGSPYADARWLPARLVMTNNAPFDPMSLKYDVLNGRILMRVDSRPQDSLQLNDNLLAQFELEEPATLTTPARKRVFRRFVEAYDPQQRHEYVEVLHQGQYTLVKRYVKTLRAGSRTGVGDPDNQILSHQEYYLIRPNASAVPVKLNVKSISTAAPDLAERLKADAAAQKARKDADWTTVLAAVDPRK</sequence>
<dbReference type="OrthoDB" id="934917at2"/>
<dbReference type="AlphaFoldDB" id="A0A3S0JCD5"/>
<dbReference type="Proteomes" id="UP000282184">
    <property type="component" value="Unassembled WGS sequence"/>
</dbReference>
<dbReference type="RefSeq" id="WP_126691827.1">
    <property type="nucleotide sequence ID" value="NZ_RXOF01000002.1"/>
</dbReference>
<accession>A0A3S0JCD5</accession>